<dbReference type="Gene3D" id="3.40.50.2300">
    <property type="match status" value="1"/>
</dbReference>
<name>A0A6N6RW31_9GAMM</name>
<dbReference type="InterPro" id="IPR058245">
    <property type="entry name" value="NreC/VraR/RcsB-like_REC"/>
</dbReference>
<keyword evidence="2" id="KW-0805">Transcription regulation</keyword>
<feature type="domain" description="Response regulatory" evidence="7">
    <location>
        <begin position="3"/>
        <end position="117"/>
    </location>
</feature>
<evidence type="ECO:0000256" key="1">
    <source>
        <dbReference type="ARBA" id="ARBA00022553"/>
    </source>
</evidence>
<dbReference type="InterPro" id="IPR016032">
    <property type="entry name" value="Sig_transdc_resp-reg_C-effctor"/>
</dbReference>
<dbReference type="PANTHER" id="PTHR43214">
    <property type="entry name" value="TWO-COMPONENT RESPONSE REGULATOR"/>
    <property type="match status" value="1"/>
</dbReference>
<dbReference type="Pfam" id="PF00072">
    <property type="entry name" value="Response_reg"/>
    <property type="match status" value="1"/>
</dbReference>
<dbReference type="GO" id="GO:0003677">
    <property type="term" value="F:DNA binding"/>
    <property type="evidence" value="ECO:0007669"/>
    <property type="project" value="UniProtKB-KW"/>
</dbReference>
<dbReference type="SMART" id="SM00448">
    <property type="entry name" value="REC"/>
    <property type="match status" value="1"/>
</dbReference>
<accession>A0A6N6RW31</accession>
<dbReference type="EMBL" id="WBVP01000003">
    <property type="protein sequence ID" value="KAB2825949.1"/>
    <property type="molecule type" value="Genomic_DNA"/>
</dbReference>
<dbReference type="AlphaFoldDB" id="A0A6N6RW31"/>
<dbReference type="SUPFAM" id="SSF46894">
    <property type="entry name" value="C-terminal effector domain of the bipartite response regulators"/>
    <property type="match status" value="1"/>
</dbReference>
<dbReference type="RefSeq" id="WP_081228983.1">
    <property type="nucleotide sequence ID" value="NZ_WBVP01000003.1"/>
</dbReference>
<reference evidence="8 9" key="1">
    <citation type="submission" date="2019-09" db="EMBL/GenBank/DDBJ databases">
        <title>Genome of Aliivibrio finisterrensis LMG 23869 (type strain).</title>
        <authorList>
            <person name="Bowman J.P."/>
        </authorList>
    </citation>
    <scope>NUCLEOTIDE SEQUENCE [LARGE SCALE GENOMIC DNA]</scope>
    <source>
        <strain evidence="8 9">LMG 23869</strain>
    </source>
</reference>
<dbReference type="PROSITE" id="PS50043">
    <property type="entry name" value="HTH_LUXR_2"/>
    <property type="match status" value="1"/>
</dbReference>
<dbReference type="GO" id="GO:0006355">
    <property type="term" value="P:regulation of DNA-templated transcription"/>
    <property type="evidence" value="ECO:0007669"/>
    <property type="project" value="InterPro"/>
</dbReference>
<evidence type="ECO:0000256" key="2">
    <source>
        <dbReference type="ARBA" id="ARBA00023015"/>
    </source>
</evidence>
<feature type="modified residue" description="4-aspartylphosphate" evidence="5">
    <location>
        <position position="52"/>
    </location>
</feature>
<organism evidence="8 9">
    <name type="scientific">Aliivibrio finisterrensis</name>
    <dbReference type="NCBI Taxonomy" id="511998"/>
    <lineage>
        <taxon>Bacteria</taxon>
        <taxon>Pseudomonadati</taxon>
        <taxon>Pseudomonadota</taxon>
        <taxon>Gammaproteobacteria</taxon>
        <taxon>Vibrionales</taxon>
        <taxon>Vibrionaceae</taxon>
        <taxon>Aliivibrio</taxon>
    </lineage>
</organism>
<evidence type="ECO:0000256" key="4">
    <source>
        <dbReference type="ARBA" id="ARBA00023163"/>
    </source>
</evidence>
<evidence type="ECO:0000259" key="6">
    <source>
        <dbReference type="PROSITE" id="PS50043"/>
    </source>
</evidence>
<dbReference type="Proteomes" id="UP000434870">
    <property type="component" value="Unassembled WGS sequence"/>
</dbReference>
<dbReference type="InterPro" id="IPR001789">
    <property type="entry name" value="Sig_transdc_resp-reg_receiver"/>
</dbReference>
<evidence type="ECO:0000313" key="9">
    <source>
        <dbReference type="Proteomes" id="UP000434870"/>
    </source>
</evidence>
<dbReference type="SMART" id="SM00421">
    <property type="entry name" value="HTH_LUXR"/>
    <property type="match status" value="1"/>
</dbReference>
<dbReference type="CDD" id="cd17535">
    <property type="entry name" value="REC_NarL-like"/>
    <property type="match status" value="1"/>
</dbReference>
<keyword evidence="4" id="KW-0804">Transcription</keyword>
<dbReference type="PANTHER" id="PTHR43214:SF41">
    <property type="entry name" value="NITRATE_NITRITE RESPONSE REGULATOR PROTEIN NARP"/>
    <property type="match status" value="1"/>
</dbReference>
<evidence type="ECO:0000313" key="8">
    <source>
        <dbReference type="EMBL" id="KAB2825949.1"/>
    </source>
</evidence>
<dbReference type="InterPro" id="IPR000792">
    <property type="entry name" value="Tscrpt_reg_LuxR_C"/>
</dbReference>
<protein>
    <submittedName>
        <fullName evidence="8">Response regulator transcription factor</fullName>
    </submittedName>
</protein>
<dbReference type="InterPro" id="IPR039420">
    <property type="entry name" value="WalR-like"/>
</dbReference>
<dbReference type="InterPro" id="IPR011006">
    <property type="entry name" value="CheY-like_superfamily"/>
</dbReference>
<evidence type="ECO:0000259" key="7">
    <source>
        <dbReference type="PROSITE" id="PS50110"/>
    </source>
</evidence>
<dbReference type="PROSITE" id="PS50110">
    <property type="entry name" value="RESPONSE_REGULATORY"/>
    <property type="match status" value="1"/>
</dbReference>
<keyword evidence="3" id="KW-0238">DNA-binding</keyword>
<comment type="caution">
    <text evidence="8">The sequence shown here is derived from an EMBL/GenBank/DDBJ whole genome shotgun (WGS) entry which is preliminary data.</text>
</comment>
<gene>
    <name evidence="8" type="ORF">F8B77_04515</name>
</gene>
<proteinExistence type="predicted"/>
<dbReference type="Pfam" id="PF00196">
    <property type="entry name" value="GerE"/>
    <property type="match status" value="1"/>
</dbReference>
<evidence type="ECO:0000256" key="5">
    <source>
        <dbReference type="PROSITE-ProRule" id="PRU00169"/>
    </source>
</evidence>
<dbReference type="CDD" id="cd06170">
    <property type="entry name" value="LuxR_C_like"/>
    <property type="match status" value="1"/>
</dbReference>
<evidence type="ECO:0000256" key="3">
    <source>
        <dbReference type="ARBA" id="ARBA00023125"/>
    </source>
</evidence>
<keyword evidence="1 5" id="KW-0597">Phosphoprotein</keyword>
<dbReference type="SUPFAM" id="SSF52172">
    <property type="entry name" value="CheY-like"/>
    <property type="match status" value="1"/>
</dbReference>
<dbReference type="GO" id="GO:0000160">
    <property type="term" value="P:phosphorelay signal transduction system"/>
    <property type="evidence" value="ECO:0007669"/>
    <property type="project" value="InterPro"/>
</dbReference>
<dbReference type="PRINTS" id="PR00038">
    <property type="entry name" value="HTHLUXR"/>
</dbReference>
<sequence length="197" mass="21847">MATVVIADDHQIVSEGIARLVDLTHQVVGIGVDATELLQLVKQHQPDLIITDISMPGMQLNTTLSLLKRTSPNSKLVCLSMHDEPEIVKAAYQYGADGYVLKHQAGFELATTMKNILAGERYIPDELKSIIEQKTDLTARQVDILKLLAQGFSAKKVALELNISSKTVEYHKYKMIEQLELASASELIAWAHSRKLI</sequence>
<feature type="domain" description="HTH luxR-type" evidence="6">
    <location>
        <begin position="130"/>
        <end position="195"/>
    </location>
</feature>